<dbReference type="Proteomes" id="UP001165205">
    <property type="component" value="Unassembled WGS sequence"/>
</dbReference>
<gene>
    <name evidence="2" type="ORF">Aory04_000881400</name>
</gene>
<organism evidence="2 3">
    <name type="scientific">Aspergillus oryzae</name>
    <name type="common">Yellow koji mold</name>
    <dbReference type="NCBI Taxonomy" id="5062"/>
    <lineage>
        <taxon>Eukaryota</taxon>
        <taxon>Fungi</taxon>
        <taxon>Dikarya</taxon>
        <taxon>Ascomycota</taxon>
        <taxon>Pezizomycotina</taxon>
        <taxon>Eurotiomycetes</taxon>
        <taxon>Eurotiomycetidae</taxon>
        <taxon>Eurotiales</taxon>
        <taxon>Aspergillaceae</taxon>
        <taxon>Aspergillus</taxon>
        <taxon>Aspergillus subgen. Circumdati</taxon>
    </lineage>
</organism>
<feature type="compositionally biased region" description="Polar residues" evidence="1">
    <location>
        <begin position="34"/>
        <end position="58"/>
    </location>
</feature>
<sequence>MNIRRSTQSNMNPTETTTILFTALNNLLGSSNCPTLSSTIHQPNPSDKNPQGNMSKAASTAARLQNDFGADLWVKNQTQARVCPSQSIYLHLRIPIWISD</sequence>
<name>A0AAN4YMN2_ASPOZ</name>
<evidence type="ECO:0000313" key="3">
    <source>
        <dbReference type="Proteomes" id="UP001165205"/>
    </source>
</evidence>
<feature type="region of interest" description="Disordered" evidence="1">
    <location>
        <begin position="34"/>
        <end position="61"/>
    </location>
</feature>
<proteinExistence type="predicted"/>
<reference evidence="2" key="1">
    <citation type="submission" date="2023-04" db="EMBL/GenBank/DDBJ databases">
        <title>Aspergillus oryzae NBRC 4228.</title>
        <authorList>
            <person name="Ichikawa N."/>
            <person name="Sato H."/>
            <person name="Tonouchi N."/>
        </authorList>
    </citation>
    <scope>NUCLEOTIDE SEQUENCE</scope>
    <source>
        <strain evidence="2">NBRC 4228</strain>
    </source>
</reference>
<accession>A0AAN4YMN2</accession>
<protein>
    <submittedName>
        <fullName evidence="2">Unnamed protein product</fullName>
    </submittedName>
</protein>
<dbReference type="AlphaFoldDB" id="A0AAN4YMN2"/>
<evidence type="ECO:0000256" key="1">
    <source>
        <dbReference type="SAM" id="MobiDB-lite"/>
    </source>
</evidence>
<dbReference type="EMBL" id="BSYA01000114">
    <property type="protein sequence ID" value="GMG33258.1"/>
    <property type="molecule type" value="Genomic_DNA"/>
</dbReference>
<comment type="caution">
    <text evidence="2">The sequence shown here is derived from an EMBL/GenBank/DDBJ whole genome shotgun (WGS) entry which is preliminary data.</text>
</comment>
<evidence type="ECO:0000313" key="2">
    <source>
        <dbReference type="EMBL" id="GMG33258.1"/>
    </source>
</evidence>